<feature type="region of interest" description="Disordered" evidence="4">
    <location>
        <begin position="209"/>
        <end position="231"/>
    </location>
</feature>
<keyword evidence="3" id="KW-0720">Serine protease</keyword>
<dbReference type="CDD" id="cd07016">
    <property type="entry name" value="S14_ClpP_1"/>
    <property type="match status" value="1"/>
</dbReference>
<dbReference type="InterPro" id="IPR029045">
    <property type="entry name" value="ClpP/crotonase-like_dom_sf"/>
</dbReference>
<dbReference type="Gene3D" id="3.90.226.10">
    <property type="entry name" value="2-enoyl-CoA Hydratase, Chain A, domain 1"/>
    <property type="match status" value="1"/>
</dbReference>
<dbReference type="NCBIfam" id="NF045542">
    <property type="entry name" value="Clp_rel_HeadMat"/>
    <property type="match status" value="1"/>
</dbReference>
<evidence type="ECO:0000256" key="3">
    <source>
        <dbReference type="ARBA" id="ARBA00022825"/>
    </source>
</evidence>
<dbReference type="GO" id="GO:0008233">
    <property type="term" value="F:peptidase activity"/>
    <property type="evidence" value="ECO:0007669"/>
    <property type="project" value="UniProtKB-KW"/>
</dbReference>
<dbReference type="SUPFAM" id="SSF52096">
    <property type="entry name" value="ClpP/crotonase"/>
    <property type="match status" value="1"/>
</dbReference>
<feature type="region of interest" description="Disordered" evidence="4">
    <location>
        <begin position="289"/>
        <end position="342"/>
    </location>
</feature>
<evidence type="ECO:0000256" key="4">
    <source>
        <dbReference type="SAM" id="MobiDB-lite"/>
    </source>
</evidence>
<dbReference type="RefSeq" id="WP_161674039.1">
    <property type="nucleotide sequence ID" value="NZ_JAABLP010000001.1"/>
</dbReference>
<protein>
    <submittedName>
        <fullName evidence="5">Clp protease ClpP</fullName>
    </submittedName>
</protein>
<dbReference type="Proteomes" id="UP000541347">
    <property type="component" value="Unassembled WGS sequence"/>
</dbReference>
<organism evidence="5 6">
    <name type="scientific">Pannonibacter tanglangensis</name>
    <dbReference type="NCBI Taxonomy" id="2750084"/>
    <lineage>
        <taxon>Bacteria</taxon>
        <taxon>Pseudomonadati</taxon>
        <taxon>Pseudomonadota</taxon>
        <taxon>Alphaproteobacteria</taxon>
        <taxon>Hyphomicrobiales</taxon>
        <taxon>Stappiaceae</taxon>
        <taxon>Pannonibacter</taxon>
    </lineage>
</organism>
<keyword evidence="6" id="KW-1185">Reference proteome</keyword>
<keyword evidence="2" id="KW-0378">Hydrolase</keyword>
<feature type="compositionally biased region" description="Basic and acidic residues" evidence="4">
    <location>
        <begin position="214"/>
        <end position="231"/>
    </location>
</feature>
<dbReference type="Pfam" id="PF00574">
    <property type="entry name" value="CLP_protease"/>
    <property type="match status" value="1"/>
</dbReference>
<proteinExistence type="predicted"/>
<name>A0ABW9ZIC5_9HYPH</name>
<dbReference type="PANTHER" id="PTHR10381:SF70">
    <property type="entry name" value="ATP-DEPENDENT CLP PROTEASE PROTEOLYTIC SUBUNIT"/>
    <property type="match status" value="1"/>
</dbReference>
<dbReference type="PANTHER" id="PTHR10381">
    <property type="entry name" value="ATP-DEPENDENT CLP PROTEASE PROTEOLYTIC SUBUNIT"/>
    <property type="match status" value="1"/>
</dbReference>
<dbReference type="GO" id="GO:0006508">
    <property type="term" value="P:proteolysis"/>
    <property type="evidence" value="ECO:0007669"/>
    <property type="project" value="UniProtKB-KW"/>
</dbReference>
<dbReference type="EMBL" id="JAABLP010000001">
    <property type="protein sequence ID" value="NBN62792.1"/>
    <property type="molecule type" value="Genomic_DNA"/>
</dbReference>
<evidence type="ECO:0000313" key="6">
    <source>
        <dbReference type="Proteomes" id="UP000541347"/>
    </source>
</evidence>
<evidence type="ECO:0000256" key="1">
    <source>
        <dbReference type="ARBA" id="ARBA00022670"/>
    </source>
</evidence>
<accession>A0ABW9ZIC5</accession>
<evidence type="ECO:0000313" key="5">
    <source>
        <dbReference type="EMBL" id="NBN62792.1"/>
    </source>
</evidence>
<keyword evidence="1 5" id="KW-0645">Protease</keyword>
<reference evidence="5 6" key="1">
    <citation type="submission" date="2020-01" db="EMBL/GenBank/DDBJ databases">
        <authorList>
            <person name="Peng S.Y."/>
            <person name="Li J."/>
            <person name="Wang M."/>
            <person name="Wang L."/>
            <person name="Wang C.Q."/>
            <person name="Wang J.R."/>
        </authorList>
    </citation>
    <scope>NUCLEOTIDE SEQUENCE [LARGE SCALE GENOMIC DNA]</scope>
    <source>
        <strain evidence="5 6">XCT-34</strain>
    </source>
</reference>
<comment type="caution">
    <text evidence="5">The sequence shown here is derived from an EMBL/GenBank/DDBJ whole genome shotgun (WGS) entry which is preliminary data.</text>
</comment>
<dbReference type="InterPro" id="IPR023562">
    <property type="entry name" value="ClpP/TepA"/>
</dbReference>
<evidence type="ECO:0000256" key="2">
    <source>
        <dbReference type="ARBA" id="ARBA00022801"/>
    </source>
</evidence>
<sequence length="342" mass="36250">MPVYVDGELVLYGFVGENYWDQGFTAREVLEALAEHGRSNDLTVRINSGGGYLDEGIAIYNALVAHKGRVTVEIDAMAASSASVIAMAGEEIIMRENALMMIHEPSTATWGTASDIESTAGALRKQGRLMAEIYAERSGQTLDAVLSAMAATTWMTGPEAVAAGYASSTSTAASGRVSAFDYRTYAAAPDRLAALAAEHGWCREKLPAASAAKRQKEPKMTDKTKADAKPADMPDVAALQTQAANDAQARIKAILDCDEATDRGDVARHLAFNTAMSVDEVKALLAVTPATAKQPETDPQSYERHRSSARGQALPDGGERQTAKTISASAVYSARAKAMKGN</sequence>
<gene>
    <name evidence="5" type="ORF">GWI71_03775</name>
</gene>